<gene>
    <name evidence="2" type="ORF">ILYODFUR_001220</name>
</gene>
<dbReference type="EMBL" id="JAHRIQ010069565">
    <property type="protein sequence ID" value="MEQ2242861.1"/>
    <property type="molecule type" value="Genomic_DNA"/>
</dbReference>
<name>A0ABV0UDN8_9TELE</name>
<dbReference type="Proteomes" id="UP001482620">
    <property type="component" value="Unassembled WGS sequence"/>
</dbReference>
<comment type="caution">
    <text evidence="2">The sequence shown here is derived from an EMBL/GenBank/DDBJ whole genome shotgun (WGS) entry which is preliminary data.</text>
</comment>
<evidence type="ECO:0000313" key="3">
    <source>
        <dbReference type="Proteomes" id="UP001482620"/>
    </source>
</evidence>
<evidence type="ECO:0000256" key="1">
    <source>
        <dbReference type="SAM" id="MobiDB-lite"/>
    </source>
</evidence>
<reference evidence="2 3" key="1">
    <citation type="submission" date="2021-06" db="EMBL/GenBank/DDBJ databases">
        <authorList>
            <person name="Palmer J.M."/>
        </authorList>
    </citation>
    <scope>NUCLEOTIDE SEQUENCE [LARGE SCALE GENOMIC DNA]</scope>
    <source>
        <strain evidence="3">if_2019</strain>
        <tissue evidence="2">Muscle</tissue>
    </source>
</reference>
<organism evidence="2 3">
    <name type="scientific">Ilyodon furcidens</name>
    <name type="common">goldbreast splitfin</name>
    <dbReference type="NCBI Taxonomy" id="33524"/>
    <lineage>
        <taxon>Eukaryota</taxon>
        <taxon>Metazoa</taxon>
        <taxon>Chordata</taxon>
        <taxon>Craniata</taxon>
        <taxon>Vertebrata</taxon>
        <taxon>Euteleostomi</taxon>
        <taxon>Actinopterygii</taxon>
        <taxon>Neopterygii</taxon>
        <taxon>Teleostei</taxon>
        <taxon>Neoteleostei</taxon>
        <taxon>Acanthomorphata</taxon>
        <taxon>Ovalentaria</taxon>
        <taxon>Atherinomorphae</taxon>
        <taxon>Cyprinodontiformes</taxon>
        <taxon>Goodeidae</taxon>
        <taxon>Ilyodon</taxon>
    </lineage>
</organism>
<feature type="compositionally biased region" description="Basic and acidic residues" evidence="1">
    <location>
        <begin position="22"/>
        <end position="33"/>
    </location>
</feature>
<accession>A0ABV0UDN8</accession>
<keyword evidence="3" id="KW-1185">Reference proteome</keyword>
<feature type="region of interest" description="Disordered" evidence="1">
    <location>
        <begin position="1"/>
        <end position="47"/>
    </location>
</feature>
<proteinExistence type="predicted"/>
<protein>
    <submittedName>
        <fullName evidence="2">Uncharacterized protein</fullName>
    </submittedName>
</protein>
<sequence length="96" mass="10832">MDQPPVEQVSFPSHDAIVTDPDSSHPLHRDTPQHPHVHPSSAPALSEESQKNFIYSDMYWLRDSVHIACRPKCPVLGPTDQNILSHMYCVLCMTRG</sequence>
<evidence type="ECO:0000313" key="2">
    <source>
        <dbReference type="EMBL" id="MEQ2242861.1"/>
    </source>
</evidence>